<organism evidence="3 4">
    <name type="scientific">Rubinisphaera italica</name>
    <dbReference type="NCBI Taxonomy" id="2527969"/>
    <lineage>
        <taxon>Bacteria</taxon>
        <taxon>Pseudomonadati</taxon>
        <taxon>Planctomycetota</taxon>
        <taxon>Planctomycetia</taxon>
        <taxon>Planctomycetales</taxon>
        <taxon>Planctomycetaceae</taxon>
        <taxon>Rubinisphaera</taxon>
    </lineage>
</organism>
<dbReference type="Pfam" id="PF04028">
    <property type="entry name" value="DUF374"/>
    <property type="match status" value="1"/>
</dbReference>
<reference evidence="3 4" key="1">
    <citation type="submission" date="2019-02" db="EMBL/GenBank/DDBJ databases">
        <title>Deep-cultivation of Planctomycetes and their phenomic and genomic characterization uncovers novel biology.</title>
        <authorList>
            <person name="Wiegand S."/>
            <person name="Jogler M."/>
            <person name="Boedeker C."/>
            <person name="Pinto D."/>
            <person name="Vollmers J."/>
            <person name="Rivas-Marin E."/>
            <person name="Kohn T."/>
            <person name="Peeters S.H."/>
            <person name="Heuer A."/>
            <person name="Rast P."/>
            <person name="Oberbeckmann S."/>
            <person name="Bunk B."/>
            <person name="Jeske O."/>
            <person name="Meyerdierks A."/>
            <person name="Storesund J.E."/>
            <person name="Kallscheuer N."/>
            <person name="Luecker S."/>
            <person name="Lage O.M."/>
            <person name="Pohl T."/>
            <person name="Merkel B.J."/>
            <person name="Hornburger P."/>
            <person name="Mueller R.-W."/>
            <person name="Bruemmer F."/>
            <person name="Labrenz M."/>
            <person name="Spormann A.M."/>
            <person name="Op Den Camp H."/>
            <person name="Overmann J."/>
            <person name="Amann R."/>
            <person name="Jetten M.S.M."/>
            <person name="Mascher T."/>
            <person name="Medema M.H."/>
            <person name="Devos D.P."/>
            <person name="Kaster A.-K."/>
            <person name="Ovreas L."/>
            <person name="Rohde M."/>
            <person name="Galperin M.Y."/>
            <person name="Jogler C."/>
        </authorList>
    </citation>
    <scope>NUCLEOTIDE SEQUENCE [LARGE SCALE GENOMIC DNA]</scope>
    <source>
        <strain evidence="3 4">Pan54</strain>
    </source>
</reference>
<feature type="compositionally biased region" description="Polar residues" evidence="1">
    <location>
        <begin position="212"/>
        <end position="224"/>
    </location>
</feature>
<evidence type="ECO:0000259" key="2">
    <source>
        <dbReference type="Pfam" id="PF04028"/>
    </source>
</evidence>
<proteinExistence type="predicted"/>
<feature type="domain" description="DUF374" evidence="2">
    <location>
        <begin position="52"/>
        <end position="117"/>
    </location>
</feature>
<dbReference type="Proteomes" id="UP000316095">
    <property type="component" value="Unassembled WGS sequence"/>
</dbReference>
<feature type="compositionally biased region" description="Basic and acidic residues" evidence="1">
    <location>
        <begin position="197"/>
        <end position="211"/>
    </location>
</feature>
<dbReference type="CDD" id="cd07983">
    <property type="entry name" value="LPLAT_DUF374-like"/>
    <property type="match status" value="1"/>
</dbReference>
<comment type="caution">
    <text evidence="3">The sequence shown here is derived from an EMBL/GenBank/DDBJ whole genome shotgun (WGS) entry which is preliminary data.</text>
</comment>
<keyword evidence="4" id="KW-1185">Reference proteome</keyword>
<protein>
    <recommendedName>
        <fullName evidence="2">DUF374 domain-containing protein</fullName>
    </recommendedName>
</protein>
<feature type="region of interest" description="Disordered" evidence="1">
    <location>
        <begin position="197"/>
        <end position="224"/>
    </location>
</feature>
<evidence type="ECO:0000313" key="4">
    <source>
        <dbReference type="Proteomes" id="UP000316095"/>
    </source>
</evidence>
<evidence type="ECO:0000256" key="1">
    <source>
        <dbReference type="SAM" id="MobiDB-lite"/>
    </source>
</evidence>
<evidence type="ECO:0000313" key="3">
    <source>
        <dbReference type="EMBL" id="TWT63955.1"/>
    </source>
</evidence>
<dbReference type="OrthoDB" id="9810508at2"/>
<dbReference type="AlphaFoldDB" id="A0A5C5XPH2"/>
<sequence>MTASRAIFATCRIEAIEHTPGTSPYAKDKTDSPERFLFCIWHDILMMAIFCGKPRHMAGLVSRHQDGSYLADTMRMVGLTPIRGSSQRGGTQAIKQCLEAAKAHHISITPDGPRGPRHVMKEGIVFLASQSGRRIVPVTARCKRYWRFQAKWTDMLIPKPFTRVKIITGEPICIPSGLTREQIKEQTKRVEQIMHELEDRIDRQMHPERYSQESAEPQLNSKAA</sequence>
<gene>
    <name evidence="3" type="ORF">Pan54_47150</name>
</gene>
<dbReference type="InterPro" id="IPR007172">
    <property type="entry name" value="DUF374"/>
</dbReference>
<dbReference type="EMBL" id="SJPG01000001">
    <property type="protein sequence ID" value="TWT63955.1"/>
    <property type="molecule type" value="Genomic_DNA"/>
</dbReference>
<name>A0A5C5XPH2_9PLAN</name>
<accession>A0A5C5XPH2</accession>
<dbReference type="RefSeq" id="WP_146505721.1">
    <property type="nucleotide sequence ID" value="NZ_SJPG01000001.1"/>
</dbReference>